<feature type="region of interest" description="Disordered" evidence="1">
    <location>
        <begin position="87"/>
        <end position="106"/>
    </location>
</feature>
<name>A0ABY5KMH6_9CELL</name>
<feature type="transmembrane region" description="Helical" evidence="2">
    <location>
        <begin position="43"/>
        <end position="64"/>
    </location>
</feature>
<proteinExistence type="predicted"/>
<dbReference type="Proteomes" id="UP001316384">
    <property type="component" value="Chromosome"/>
</dbReference>
<feature type="transmembrane region" description="Helical" evidence="2">
    <location>
        <begin position="12"/>
        <end position="31"/>
    </location>
</feature>
<evidence type="ECO:0000256" key="2">
    <source>
        <dbReference type="SAM" id="Phobius"/>
    </source>
</evidence>
<keyword evidence="4" id="KW-1185">Reference proteome</keyword>
<keyword evidence="2" id="KW-1133">Transmembrane helix</keyword>
<dbReference type="RefSeq" id="WP_227575621.1">
    <property type="nucleotide sequence ID" value="NZ_CP101987.1"/>
</dbReference>
<keyword evidence="2" id="KW-0812">Transmembrane</keyword>
<evidence type="ECO:0000313" key="4">
    <source>
        <dbReference type="Proteomes" id="UP001316384"/>
    </source>
</evidence>
<organism evidence="3 4">
    <name type="scientific">Cellulomonas xiejunii</name>
    <dbReference type="NCBI Taxonomy" id="2968083"/>
    <lineage>
        <taxon>Bacteria</taxon>
        <taxon>Bacillati</taxon>
        <taxon>Actinomycetota</taxon>
        <taxon>Actinomycetes</taxon>
        <taxon>Micrococcales</taxon>
        <taxon>Cellulomonadaceae</taxon>
        <taxon>Cellulomonas</taxon>
    </lineage>
</organism>
<dbReference type="EMBL" id="CP101987">
    <property type="protein sequence ID" value="UUI70311.1"/>
    <property type="molecule type" value="Genomic_DNA"/>
</dbReference>
<keyword evidence="2" id="KW-0472">Membrane</keyword>
<accession>A0ABY5KMH6</accession>
<gene>
    <name evidence="3" type="ORF">NP048_10825</name>
</gene>
<feature type="compositionally biased region" description="Basic and acidic residues" evidence="1">
    <location>
        <begin position="89"/>
        <end position="106"/>
    </location>
</feature>
<sequence>MSDRPEQTTPKPAAPWIGVGLVLALLGPAVADLSYSVADVTHSLMTVGNVLGTAGMALLAVGLYRIAQHLDRLGGVVLRPRSGPATISDVERERQATARRELATGD</sequence>
<protein>
    <submittedName>
        <fullName evidence="3">Uncharacterized protein</fullName>
    </submittedName>
</protein>
<evidence type="ECO:0000313" key="3">
    <source>
        <dbReference type="EMBL" id="UUI70311.1"/>
    </source>
</evidence>
<reference evidence="3 4" key="1">
    <citation type="submission" date="2022-07" db="EMBL/GenBank/DDBJ databases">
        <title>Novel species in genus cellulomonas.</title>
        <authorList>
            <person name="Ye L."/>
        </authorList>
    </citation>
    <scope>NUCLEOTIDE SEQUENCE [LARGE SCALE GENOMIC DNA]</scope>
    <source>
        <strain evidence="4">zg-B89</strain>
    </source>
</reference>
<evidence type="ECO:0000256" key="1">
    <source>
        <dbReference type="SAM" id="MobiDB-lite"/>
    </source>
</evidence>